<evidence type="ECO:0000256" key="4">
    <source>
        <dbReference type="ARBA" id="ARBA00022475"/>
    </source>
</evidence>
<keyword evidence="7 14" id="KW-1133">Transmembrane helix</keyword>
<feature type="transmembrane region" description="Helical" evidence="14">
    <location>
        <begin position="383"/>
        <end position="408"/>
    </location>
</feature>
<feature type="transmembrane region" description="Helical" evidence="14">
    <location>
        <begin position="123"/>
        <end position="141"/>
    </location>
</feature>
<protein>
    <recommendedName>
        <fullName evidence="14">Sodium/proline symporter</fullName>
    </recommendedName>
    <alternativeName>
        <fullName evidence="14">Proline permease</fullName>
    </alternativeName>
</protein>
<evidence type="ECO:0000256" key="1">
    <source>
        <dbReference type="ARBA" id="ARBA00004651"/>
    </source>
</evidence>
<keyword evidence="14" id="KW-0029">Amino-acid transport</keyword>
<sequence>MAVTSFIAFMLIFALIGVASMLRRQATTTDYLVAGRSVPAWLAGLSAVATNNSGYMFIGMIGMTYSTGLSSVWLMIGWIAGDLMASLTIMKPLRQVSEMRNVHSFGGLLADWHGHGFIHLRRITGVLTILFLGAYAAAQLTAGSKALSVLFDWPLSTGALIGGGLVLLYSYSGGIRASIWTDAAQSFVMLGSMLILMMAAVQTAGADASIPDALASVSPTYMQWFPGQGWSGALLFVGGWIAAGFGVAGQPHIVIRYMALDRVENLGRFRIYYYTWFTLFYAATIAVGLMARLLLPDAGSFDAELALPLLSQQLLPAPLVGLMLAGLFAATMSTADSLILSCAASFTRDLLPAHKPGYAATKLATVAVVIVALLLSLSGNQSVFALVLIAWGLLAAAFAPLLLVLALGWQPSERVALLAMGSGVVTLLLWRWSGLGSVVYELLQALLLAFSVLVIDHRSATVSCREP</sequence>
<keyword evidence="6 14" id="KW-0769">Symport</keyword>
<accession>A0A5R9GQJ4</accession>
<dbReference type="Proteomes" id="UP000306585">
    <property type="component" value="Unassembled WGS sequence"/>
</dbReference>
<dbReference type="AlphaFoldDB" id="A0A5R9GQJ4"/>
<dbReference type="PANTHER" id="PTHR48086:SF3">
    <property type="entry name" value="SODIUM_PROLINE SYMPORTER"/>
    <property type="match status" value="1"/>
</dbReference>
<keyword evidence="14" id="KW-0997">Cell inner membrane</keyword>
<evidence type="ECO:0000256" key="7">
    <source>
        <dbReference type="ARBA" id="ARBA00022989"/>
    </source>
</evidence>
<feature type="transmembrane region" description="Helical" evidence="14">
    <location>
        <begin position="71"/>
        <end position="90"/>
    </location>
</feature>
<evidence type="ECO:0000256" key="12">
    <source>
        <dbReference type="ARBA" id="ARBA00033708"/>
    </source>
</evidence>
<feature type="transmembrane region" description="Helical" evidence="14">
    <location>
        <begin position="42"/>
        <end position="65"/>
    </location>
</feature>
<evidence type="ECO:0000313" key="16">
    <source>
        <dbReference type="Proteomes" id="UP000306585"/>
    </source>
</evidence>
<comment type="subcellular location">
    <subcellularLocation>
        <location evidence="14">Cell inner membrane</location>
        <topology evidence="14">Multi-pass membrane protein</topology>
    </subcellularLocation>
    <subcellularLocation>
        <location evidence="1">Cell membrane</location>
        <topology evidence="1">Multi-pass membrane protein</topology>
    </subcellularLocation>
</comment>
<comment type="similarity">
    <text evidence="2 13">Belongs to the sodium:solute symporter (SSF) (TC 2.A.21) family.</text>
</comment>
<evidence type="ECO:0000256" key="6">
    <source>
        <dbReference type="ARBA" id="ARBA00022847"/>
    </source>
</evidence>
<feature type="transmembrane region" description="Helical" evidence="14">
    <location>
        <begin position="315"/>
        <end position="346"/>
    </location>
</feature>
<evidence type="ECO:0000313" key="15">
    <source>
        <dbReference type="EMBL" id="TLS66242.1"/>
    </source>
</evidence>
<comment type="function">
    <text evidence="14">Catalyzes the sodium-dependent uptake of extracellular L-proline.</text>
</comment>
<dbReference type="CDD" id="cd11475">
    <property type="entry name" value="SLC5sbd_PutP"/>
    <property type="match status" value="1"/>
</dbReference>
<comment type="catalytic activity">
    <reaction evidence="12">
        <text>L-proline(in) + Na(+)(in) = L-proline(out) + Na(+)(out)</text>
        <dbReference type="Rhea" id="RHEA:28967"/>
        <dbReference type="ChEBI" id="CHEBI:29101"/>
        <dbReference type="ChEBI" id="CHEBI:60039"/>
    </reaction>
</comment>
<evidence type="ECO:0000256" key="8">
    <source>
        <dbReference type="ARBA" id="ARBA00023053"/>
    </source>
</evidence>
<feature type="transmembrane region" description="Helical" evidence="14">
    <location>
        <begin position="415"/>
        <end position="432"/>
    </location>
</feature>
<evidence type="ECO:0000256" key="9">
    <source>
        <dbReference type="ARBA" id="ARBA00023065"/>
    </source>
</evidence>
<keyword evidence="16" id="KW-1185">Reference proteome</keyword>
<evidence type="ECO:0000256" key="3">
    <source>
        <dbReference type="ARBA" id="ARBA00022448"/>
    </source>
</evidence>
<feature type="transmembrane region" description="Helical" evidence="14">
    <location>
        <begin position="187"/>
        <end position="210"/>
    </location>
</feature>
<keyword evidence="8 14" id="KW-0915">Sodium</keyword>
<evidence type="ECO:0000256" key="14">
    <source>
        <dbReference type="RuleBase" id="RU366012"/>
    </source>
</evidence>
<dbReference type="Pfam" id="PF00474">
    <property type="entry name" value="SSF"/>
    <property type="match status" value="1"/>
</dbReference>
<name>A0A5R9GQJ4_9PROT</name>
<evidence type="ECO:0000256" key="11">
    <source>
        <dbReference type="ARBA" id="ARBA00023201"/>
    </source>
</evidence>
<proteinExistence type="inferred from homology"/>
<feature type="transmembrane region" description="Helical" evidence="14">
    <location>
        <begin position="230"/>
        <end position="250"/>
    </location>
</feature>
<dbReference type="EMBL" id="VBRY01000010">
    <property type="protein sequence ID" value="TLS66242.1"/>
    <property type="molecule type" value="Genomic_DNA"/>
</dbReference>
<feature type="transmembrane region" description="Helical" evidence="14">
    <location>
        <begin position="6"/>
        <end position="22"/>
    </location>
</feature>
<dbReference type="PROSITE" id="PS50283">
    <property type="entry name" value="NA_SOLUT_SYMP_3"/>
    <property type="match status" value="1"/>
</dbReference>
<dbReference type="InterPro" id="IPR011851">
    <property type="entry name" value="Na/Pro_symporter"/>
</dbReference>
<keyword evidence="10 14" id="KW-0472">Membrane</keyword>
<feature type="transmembrane region" description="Helical" evidence="14">
    <location>
        <begin position="153"/>
        <end position="175"/>
    </location>
</feature>
<keyword evidence="3 14" id="KW-0813">Transport</keyword>
<dbReference type="GO" id="GO:0015824">
    <property type="term" value="P:proline transport"/>
    <property type="evidence" value="ECO:0007669"/>
    <property type="project" value="UniProtKB-UniRule"/>
</dbReference>
<evidence type="ECO:0000256" key="2">
    <source>
        <dbReference type="ARBA" id="ARBA00006434"/>
    </source>
</evidence>
<keyword evidence="4" id="KW-1003">Cell membrane</keyword>
<feature type="transmembrane region" description="Helical" evidence="14">
    <location>
        <begin position="358"/>
        <end position="377"/>
    </location>
</feature>
<feature type="transmembrane region" description="Helical" evidence="14">
    <location>
        <begin position="271"/>
        <end position="295"/>
    </location>
</feature>
<gene>
    <name evidence="15" type="ORF">FEF65_10485</name>
</gene>
<dbReference type="GO" id="GO:0005886">
    <property type="term" value="C:plasma membrane"/>
    <property type="evidence" value="ECO:0007669"/>
    <property type="project" value="UniProtKB-SubCell"/>
</dbReference>
<keyword evidence="11 14" id="KW-0739">Sodium transport</keyword>
<dbReference type="InterPro" id="IPR001734">
    <property type="entry name" value="Na/solute_symporter"/>
</dbReference>
<keyword evidence="5 14" id="KW-0812">Transmembrane</keyword>
<comment type="caution">
    <text evidence="15">The sequence shown here is derived from an EMBL/GenBank/DDBJ whole genome shotgun (WGS) entry which is preliminary data.</text>
</comment>
<evidence type="ECO:0000256" key="5">
    <source>
        <dbReference type="ARBA" id="ARBA00022692"/>
    </source>
</evidence>
<dbReference type="Gene3D" id="1.20.1730.10">
    <property type="entry name" value="Sodium/glucose cotransporter"/>
    <property type="match status" value="1"/>
</dbReference>
<dbReference type="InterPro" id="IPR050277">
    <property type="entry name" value="Sodium:Solute_Symporter"/>
</dbReference>
<dbReference type="InterPro" id="IPR038377">
    <property type="entry name" value="Na/Glc_symporter_sf"/>
</dbReference>
<dbReference type="GO" id="GO:0005298">
    <property type="term" value="F:proline:sodium symporter activity"/>
    <property type="evidence" value="ECO:0007669"/>
    <property type="project" value="UniProtKB-UniRule"/>
</dbReference>
<dbReference type="PANTHER" id="PTHR48086">
    <property type="entry name" value="SODIUM/PROLINE SYMPORTER-RELATED"/>
    <property type="match status" value="1"/>
</dbReference>
<keyword evidence="9 14" id="KW-0406">Ion transport</keyword>
<reference evidence="15 16" key="1">
    <citation type="journal article" date="2019" name="Appl. Environ. Microbiol.">
        <title>Environmental Evidence and Genomic Insight of Iron-oxidizing Bacteria Preference Towards More Corrosion Resistant Stainless Steel at Higher Salinities.</title>
        <authorList>
            <person name="Garrison C.E."/>
            <person name="Price K.A."/>
            <person name="Field E.K."/>
        </authorList>
    </citation>
    <scope>NUCLEOTIDE SEQUENCE [LARGE SCALE GENOMIC DNA]</scope>
    <source>
        <strain evidence="15 16">P3</strain>
    </source>
</reference>
<feature type="transmembrane region" description="Helical" evidence="14">
    <location>
        <begin position="438"/>
        <end position="455"/>
    </location>
</feature>
<evidence type="ECO:0000256" key="10">
    <source>
        <dbReference type="ARBA" id="ARBA00023136"/>
    </source>
</evidence>
<evidence type="ECO:0000256" key="13">
    <source>
        <dbReference type="RuleBase" id="RU362091"/>
    </source>
</evidence>
<organism evidence="15 16">
    <name type="scientific">Mariprofundus erugo</name>
    <dbReference type="NCBI Taxonomy" id="2528639"/>
    <lineage>
        <taxon>Bacteria</taxon>
        <taxon>Pseudomonadati</taxon>
        <taxon>Pseudomonadota</taxon>
        <taxon>Candidatius Mariprofundia</taxon>
        <taxon>Mariprofundales</taxon>
        <taxon>Mariprofundaceae</taxon>
        <taxon>Mariprofundus</taxon>
    </lineage>
</organism>
<dbReference type="GO" id="GO:0031402">
    <property type="term" value="F:sodium ion binding"/>
    <property type="evidence" value="ECO:0007669"/>
    <property type="project" value="UniProtKB-UniRule"/>
</dbReference>